<dbReference type="PROSITE" id="PS50088">
    <property type="entry name" value="ANK_REPEAT"/>
    <property type="match status" value="1"/>
</dbReference>
<dbReference type="Gene3D" id="1.25.40.20">
    <property type="entry name" value="Ankyrin repeat-containing domain"/>
    <property type="match status" value="1"/>
</dbReference>
<dbReference type="SUPFAM" id="SSF48403">
    <property type="entry name" value="Ankyrin repeat"/>
    <property type="match status" value="1"/>
</dbReference>
<feature type="region of interest" description="Disordered" evidence="4">
    <location>
        <begin position="219"/>
        <end position="243"/>
    </location>
</feature>
<dbReference type="InterPro" id="IPR002110">
    <property type="entry name" value="Ankyrin_rpt"/>
</dbReference>
<reference evidence="6" key="2">
    <citation type="submission" date="2021-11" db="EMBL/GenBank/DDBJ databases">
        <authorList>
            <consortium name="Genoscope - CEA"/>
            <person name="William W."/>
        </authorList>
    </citation>
    <scope>NUCLEOTIDE SEQUENCE</scope>
</reference>
<sequence>MAAAPNMSALPKHILTATALGNVSVLSQWINDGGDPNARTIDGHTLPSVAAIFCRLDSMTVLVERGARVDVADGDGWTPLIEAVVFQPGIESNDDHRVRRRELVDLLLTHGASVDRRTADGMTPLMLAAAQGHMDIIRLLLRRGAVLTLTDGAGRNAEAAAERRNRDDAAELLKEVRLSGGTWKRYISEPRRDLLVLRVLCSRGRAMLSPNEGRLVGPSQGGALARLFPAPPGRTRRQKRMRRRGPHLPDELFWRVLQFWRSERDFPEEPEDVAAGYGDDMVDIQFHDEESSLDGWTGPPGGLA</sequence>
<protein>
    <submittedName>
        <fullName evidence="5">Uncharacterized protein</fullName>
    </submittedName>
</protein>
<dbReference type="EMBL" id="HBIW01020872">
    <property type="protein sequence ID" value="CAE0702538.1"/>
    <property type="molecule type" value="Transcribed_RNA"/>
</dbReference>
<dbReference type="InterPro" id="IPR036770">
    <property type="entry name" value="Ankyrin_rpt-contain_sf"/>
</dbReference>
<reference evidence="5" key="1">
    <citation type="submission" date="2021-01" db="EMBL/GenBank/DDBJ databases">
        <authorList>
            <person name="Corre E."/>
            <person name="Pelletier E."/>
            <person name="Niang G."/>
            <person name="Scheremetjew M."/>
            <person name="Finn R."/>
            <person name="Kale V."/>
            <person name="Holt S."/>
            <person name="Cochrane G."/>
            <person name="Meng A."/>
            <person name="Brown T."/>
            <person name="Cohen L."/>
        </authorList>
    </citation>
    <scope>NUCLEOTIDE SEQUENCE</scope>
    <source>
        <strain evidence="5">CCMP1756</strain>
    </source>
</reference>
<feature type="repeat" description="ANK" evidence="3">
    <location>
        <begin position="120"/>
        <end position="152"/>
    </location>
</feature>
<keyword evidence="1" id="KW-0677">Repeat</keyword>
<dbReference type="OrthoDB" id="188462at2759"/>
<dbReference type="PANTHER" id="PTHR24173">
    <property type="entry name" value="ANKYRIN REPEAT CONTAINING"/>
    <property type="match status" value="1"/>
</dbReference>
<dbReference type="EMBL" id="CAKKNE010000006">
    <property type="protein sequence ID" value="CAH0380030.1"/>
    <property type="molecule type" value="Genomic_DNA"/>
</dbReference>
<dbReference type="PROSITE" id="PS50297">
    <property type="entry name" value="ANK_REP_REGION"/>
    <property type="match status" value="1"/>
</dbReference>
<dbReference type="Pfam" id="PF12796">
    <property type="entry name" value="Ank_2"/>
    <property type="match status" value="1"/>
</dbReference>
<feature type="compositionally biased region" description="Basic residues" evidence="4">
    <location>
        <begin position="234"/>
        <end position="243"/>
    </location>
</feature>
<evidence type="ECO:0000256" key="2">
    <source>
        <dbReference type="ARBA" id="ARBA00023043"/>
    </source>
</evidence>
<dbReference type="AlphaFoldDB" id="A0A7S4EBZ1"/>
<evidence type="ECO:0000256" key="1">
    <source>
        <dbReference type="ARBA" id="ARBA00022737"/>
    </source>
</evidence>
<organism evidence="5">
    <name type="scientific">Pelagomonas calceolata</name>
    <dbReference type="NCBI Taxonomy" id="35677"/>
    <lineage>
        <taxon>Eukaryota</taxon>
        <taxon>Sar</taxon>
        <taxon>Stramenopiles</taxon>
        <taxon>Ochrophyta</taxon>
        <taxon>Pelagophyceae</taxon>
        <taxon>Pelagomonadales</taxon>
        <taxon>Pelagomonadaceae</taxon>
        <taxon>Pelagomonas</taxon>
    </lineage>
</organism>
<proteinExistence type="predicted"/>
<evidence type="ECO:0000313" key="5">
    <source>
        <dbReference type="EMBL" id="CAE0702538.1"/>
    </source>
</evidence>
<dbReference type="SMART" id="SM00248">
    <property type="entry name" value="ANK"/>
    <property type="match status" value="4"/>
</dbReference>
<gene>
    <name evidence="5" type="ORF">PCAL00307_LOCUS17983</name>
    <name evidence="6" type="ORF">PECAL_6P16670</name>
</gene>
<dbReference type="PANTHER" id="PTHR24173:SF74">
    <property type="entry name" value="ANKYRIN REPEAT DOMAIN-CONTAINING PROTEIN 16"/>
    <property type="match status" value="1"/>
</dbReference>
<evidence type="ECO:0000256" key="4">
    <source>
        <dbReference type="SAM" id="MobiDB-lite"/>
    </source>
</evidence>
<keyword evidence="7" id="KW-1185">Reference proteome</keyword>
<dbReference type="Proteomes" id="UP000789595">
    <property type="component" value="Unassembled WGS sequence"/>
</dbReference>
<evidence type="ECO:0000313" key="7">
    <source>
        <dbReference type="Proteomes" id="UP000789595"/>
    </source>
</evidence>
<name>A0A7S4EBZ1_9STRA</name>
<accession>A0A7S4EBZ1</accession>
<evidence type="ECO:0000256" key="3">
    <source>
        <dbReference type="PROSITE-ProRule" id="PRU00023"/>
    </source>
</evidence>
<keyword evidence="2 3" id="KW-0040">ANK repeat</keyword>
<evidence type="ECO:0000313" key="6">
    <source>
        <dbReference type="EMBL" id="CAH0380030.1"/>
    </source>
</evidence>